<gene>
    <name evidence="6" type="ORF">LU635_13025</name>
</gene>
<evidence type="ECO:0000256" key="1">
    <source>
        <dbReference type="ARBA" id="ARBA00008779"/>
    </source>
</evidence>
<dbReference type="PROSITE" id="PS00523">
    <property type="entry name" value="SULFATASE_1"/>
    <property type="match status" value="1"/>
</dbReference>
<evidence type="ECO:0000256" key="4">
    <source>
        <dbReference type="ARBA" id="ARBA00022837"/>
    </source>
</evidence>
<dbReference type="SUPFAM" id="SSF53649">
    <property type="entry name" value="Alkaline phosphatase-like"/>
    <property type="match status" value="1"/>
</dbReference>
<sequence length="433" mass="49402">MADDLGYKDVGFNGSIDIPTPNIDRIANEGVKFRNAYVSYAVCGPSRAGLITGRYQDRFGFSRNPLFAPNDVKMGLPLSELTLADALSPAGYKSIALGKWHLGAHPDLHPLKRGFDDFYGFLSGGHDYFPELYTLNGVYDAKKQYDGYKTKLLRNYERVEEKEYLTDALSREAVNYIEKYKDQPFFMYLAYNAPHTPLQATEKYLERFENIKNEKRKIYGAMVSAMDDGVGRVLNKLEELKISENTMVFFLSDNGGPERVNASDNGLLRGGKGDLFEGGVHVPFALRWPDKIDPMVYDSPVSALDIFATAINPVKNEITLKNPLDGVDLLPFLQGTNNGMPHSFLFWRKYDQKWSSVRKSDGEKLLKNPKDTLLFNLKKDISETNEMKDEDLMHNLLDQYQLWENNLRDPVFLGLLQNDLYNRKHPDRFTKPD</sequence>
<dbReference type="InterPro" id="IPR050738">
    <property type="entry name" value="Sulfatase"/>
</dbReference>
<keyword evidence="4" id="KW-0106">Calcium</keyword>
<evidence type="ECO:0000313" key="7">
    <source>
        <dbReference type="Proteomes" id="UP001139344"/>
    </source>
</evidence>
<proteinExistence type="inferred from homology"/>
<evidence type="ECO:0000256" key="2">
    <source>
        <dbReference type="ARBA" id="ARBA00022723"/>
    </source>
</evidence>
<evidence type="ECO:0000256" key="3">
    <source>
        <dbReference type="ARBA" id="ARBA00022801"/>
    </source>
</evidence>
<dbReference type="InterPro" id="IPR000917">
    <property type="entry name" value="Sulfatase_N"/>
</dbReference>
<keyword evidence="7" id="KW-1185">Reference proteome</keyword>
<accession>A0A9X1UZ11</accession>
<evidence type="ECO:0000259" key="5">
    <source>
        <dbReference type="Pfam" id="PF00884"/>
    </source>
</evidence>
<reference evidence="6" key="1">
    <citation type="submission" date="2021-12" db="EMBL/GenBank/DDBJ databases">
        <title>Description of Gramella crocea sp. nov., a new bacterium isolated from activated sludge.</title>
        <authorList>
            <person name="Zhang X."/>
        </authorList>
    </citation>
    <scope>NUCLEOTIDE SEQUENCE</scope>
    <source>
        <strain evidence="6">YB25</strain>
    </source>
</reference>
<evidence type="ECO:0000313" key="6">
    <source>
        <dbReference type="EMBL" id="MCG9972566.1"/>
    </source>
</evidence>
<comment type="similarity">
    <text evidence="1">Belongs to the sulfatase family.</text>
</comment>
<dbReference type="PANTHER" id="PTHR42693">
    <property type="entry name" value="ARYLSULFATASE FAMILY MEMBER"/>
    <property type="match status" value="1"/>
</dbReference>
<dbReference type="Proteomes" id="UP001139344">
    <property type="component" value="Unassembled WGS sequence"/>
</dbReference>
<dbReference type="Gene3D" id="3.40.720.10">
    <property type="entry name" value="Alkaline Phosphatase, subunit A"/>
    <property type="match status" value="1"/>
</dbReference>
<dbReference type="InterPro" id="IPR017850">
    <property type="entry name" value="Alkaline_phosphatase_core_sf"/>
</dbReference>
<dbReference type="GO" id="GO:0004065">
    <property type="term" value="F:arylsulfatase activity"/>
    <property type="evidence" value="ECO:0007669"/>
    <property type="project" value="TreeGrafter"/>
</dbReference>
<name>A0A9X1UZ11_9FLAO</name>
<dbReference type="Pfam" id="PF00884">
    <property type="entry name" value="Sulfatase"/>
    <property type="match status" value="1"/>
</dbReference>
<dbReference type="PANTHER" id="PTHR42693:SF53">
    <property type="entry name" value="ENDO-4-O-SULFATASE"/>
    <property type="match status" value="1"/>
</dbReference>
<dbReference type="AlphaFoldDB" id="A0A9X1UZ11"/>
<keyword evidence="2" id="KW-0479">Metal-binding</keyword>
<dbReference type="InterPro" id="IPR024607">
    <property type="entry name" value="Sulfatase_CS"/>
</dbReference>
<dbReference type="EMBL" id="JAJSON010000025">
    <property type="protein sequence ID" value="MCG9972566.1"/>
    <property type="molecule type" value="Genomic_DNA"/>
</dbReference>
<protein>
    <submittedName>
        <fullName evidence="6">Sulfatase-like hydrolase/transferase</fullName>
    </submittedName>
</protein>
<comment type="caution">
    <text evidence="6">The sequence shown here is derived from an EMBL/GenBank/DDBJ whole genome shotgun (WGS) entry which is preliminary data.</text>
</comment>
<keyword evidence="3 6" id="KW-0378">Hydrolase</keyword>
<feature type="domain" description="Sulfatase N-terminal" evidence="5">
    <location>
        <begin position="1"/>
        <end position="310"/>
    </location>
</feature>
<dbReference type="GO" id="GO:0046872">
    <property type="term" value="F:metal ion binding"/>
    <property type="evidence" value="ECO:0007669"/>
    <property type="project" value="UniProtKB-KW"/>
</dbReference>
<organism evidence="6 7">
    <name type="scientific">Christiangramia crocea</name>
    <dbReference type="NCBI Taxonomy" id="2904124"/>
    <lineage>
        <taxon>Bacteria</taxon>
        <taxon>Pseudomonadati</taxon>
        <taxon>Bacteroidota</taxon>
        <taxon>Flavobacteriia</taxon>
        <taxon>Flavobacteriales</taxon>
        <taxon>Flavobacteriaceae</taxon>
        <taxon>Christiangramia</taxon>
    </lineage>
</organism>